<dbReference type="Pfam" id="PF00497">
    <property type="entry name" value="SBP_bac_3"/>
    <property type="match status" value="1"/>
</dbReference>
<dbReference type="SMART" id="SM00062">
    <property type="entry name" value="PBPb"/>
    <property type="match status" value="1"/>
</dbReference>
<organism evidence="7 8">
    <name type="scientific">Terasakiispira papahanaumokuakeensis</name>
    <dbReference type="NCBI Taxonomy" id="197479"/>
    <lineage>
        <taxon>Bacteria</taxon>
        <taxon>Pseudomonadati</taxon>
        <taxon>Pseudomonadota</taxon>
        <taxon>Gammaproteobacteria</taxon>
        <taxon>Oceanospirillales</taxon>
        <taxon>Terasakiispira</taxon>
    </lineage>
</organism>
<protein>
    <submittedName>
        <fullName evidence="7">Amino acid ABC transporter</fullName>
    </submittedName>
</protein>
<name>A0A1E2V608_9GAMM</name>
<dbReference type="Proteomes" id="UP000094291">
    <property type="component" value="Unassembled WGS sequence"/>
</dbReference>
<accession>A0A1E2V608</accession>
<dbReference type="GO" id="GO:0030313">
    <property type="term" value="C:cell envelope"/>
    <property type="evidence" value="ECO:0007669"/>
    <property type="project" value="UniProtKB-SubCell"/>
</dbReference>
<evidence type="ECO:0000256" key="4">
    <source>
        <dbReference type="RuleBase" id="RU003744"/>
    </source>
</evidence>
<gene>
    <name evidence="7" type="ORF">BFW38_01500</name>
</gene>
<proteinExistence type="inferred from homology"/>
<dbReference type="STRING" id="197479.BFW38_01500"/>
<comment type="similarity">
    <text evidence="2 4">Belongs to the bacterial solute-binding protein 3 family.</text>
</comment>
<evidence type="ECO:0000256" key="5">
    <source>
        <dbReference type="SAM" id="SignalP"/>
    </source>
</evidence>
<dbReference type="CDD" id="cd13702">
    <property type="entry name" value="PBP2_mlr5654_like"/>
    <property type="match status" value="1"/>
</dbReference>
<keyword evidence="3 5" id="KW-0732">Signal</keyword>
<evidence type="ECO:0000313" key="8">
    <source>
        <dbReference type="Proteomes" id="UP000094291"/>
    </source>
</evidence>
<evidence type="ECO:0000313" key="7">
    <source>
        <dbReference type="EMBL" id="ODC02411.1"/>
    </source>
</evidence>
<dbReference type="PANTHER" id="PTHR35936:SF17">
    <property type="entry name" value="ARGININE-BINDING EXTRACELLULAR PROTEIN ARTP"/>
    <property type="match status" value="1"/>
</dbReference>
<dbReference type="AlphaFoldDB" id="A0A1E2V608"/>
<dbReference type="PROSITE" id="PS01039">
    <property type="entry name" value="SBP_BACTERIAL_3"/>
    <property type="match status" value="1"/>
</dbReference>
<evidence type="ECO:0000256" key="3">
    <source>
        <dbReference type="ARBA" id="ARBA00022729"/>
    </source>
</evidence>
<evidence type="ECO:0000259" key="6">
    <source>
        <dbReference type="SMART" id="SM00062"/>
    </source>
</evidence>
<evidence type="ECO:0000256" key="2">
    <source>
        <dbReference type="ARBA" id="ARBA00010333"/>
    </source>
</evidence>
<dbReference type="SUPFAM" id="SSF53850">
    <property type="entry name" value="Periplasmic binding protein-like II"/>
    <property type="match status" value="1"/>
</dbReference>
<dbReference type="InterPro" id="IPR018313">
    <property type="entry name" value="SBP_3_CS"/>
</dbReference>
<feature type="signal peptide" evidence="5">
    <location>
        <begin position="1"/>
        <end position="31"/>
    </location>
</feature>
<feature type="chain" id="PRO_5009119585" evidence="5">
    <location>
        <begin position="32"/>
        <end position="258"/>
    </location>
</feature>
<dbReference type="InterPro" id="IPR001638">
    <property type="entry name" value="Solute-binding_3/MltF_N"/>
</dbReference>
<sequence length="258" mass="28385">MINARKTIMTITRKLAAVLFLSSSVLGLAHADTIRMATEGAYAPFNFMDNAGKPQGFDVDIAKALCAEMKADCEIVTQDWDGIIPGLMAHKYDAIIASMSITPERQKAVSFTDPYYSNVLAYVAPKDEAFPIAKADLEGKTLGAQRATIAGQYLEDHLGDVANIKLYDTQDNAYLDLASGRLDGLLSDKFPAYDWLKTDEGQGFEFKGDDIDIDDKIGIAVRKQDNALRERLNKALSEIVANGTYAEINAKYFPFSIY</sequence>
<dbReference type="Gene3D" id="3.40.190.10">
    <property type="entry name" value="Periplasmic binding protein-like II"/>
    <property type="match status" value="2"/>
</dbReference>
<evidence type="ECO:0000256" key="1">
    <source>
        <dbReference type="ARBA" id="ARBA00004196"/>
    </source>
</evidence>
<keyword evidence="8" id="KW-1185">Reference proteome</keyword>
<feature type="domain" description="Solute-binding protein family 3/N-terminal" evidence="6">
    <location>
        <begin position="33"/>
        <end position="256"/>
    </location>
</feature>
<dbReference type="EMBL" id="MDTQ01000001">
    <property type="protein sequence ID" value="ODC02411.1"/>
    <property type="molecule type" value="Genomic_DNA"/>
</dbReference>
<comment type="subcellular location">
    <subcellularLocation>
        <location evidence="1">Cell envelope</location>
    </subcellularLocation>
</comment>
<reference evidence="7 8" key="1">
    <citation type="submission" date="2016-08" db="EMBL/GenBank/DDBJ databases">
        <authorList>
            <person name="Seilhamer J.J."/>
        </authorList>
    </citation>
    <scope>NUCLEOTIDE SEQUENCE [LARGE SCALE GENOMIC DNA]</scope>
    <source>
        <strain evidence="7 8">PH27A</strain>
    </source>
</reference>
<comment type="caution">
    <text evidence="7">The sequence shown here is derived from an EMBL/GenBank/DDBJ whole genome shotgun (WGS) entry which is preliminary data.</text>
</comment>
<dbReference type="PANTHER" id="PTHR35936">
    <property type="entry name" value="MEMBRANE-BOUND LYTIC MUREIN TRANSGLYCOSYLASE F"/>
    <property type="match status" value="1"/>
</dbReference>